<proteinExistence type="predicted"/>
<dbReference type="InterPro" id="IPR043743">
    <property type="entry name" value="DUF5688"/>
</dbReference>
<protein>
    <submittedName>
        <fullName evidence="1">DUF5688 family protein</fullName>
    </submittedName>
</protein>
<evidence type="ECO:0000313" key="2">
    <source>
        <dbReference type="Proteomes" id="UP001523565"/>
    </source>
</evidence>
<reference evidence="1 2" key="1">
    <citation type="journal article" date="2022" name="Genome Biol. Evol.">
        <title>Host diet, physiology and behaviors set the stage for Lachnospiraceae cladogenesis.</title>
        <authorList>
            <person name="Vera-Ponce De Leon A."/>
            <person name="Schneider M."/>
            <person name="Jahnes B.C."/>
            <person name="Sadowski V."/>
            <person name="Camuy-Velez L.A."/>
            <person name="Duan J."/>
            <person name="Sabree Z.L."/>
        </authorList>
    </citation>
    <scope>NUCLEOTIDE SEQUENCE [LARGE SCALE GENOMIC DNA]</scope>
    <source>
        <strain evidence="1 2">PAL227</strain>
    </source>
</reference>
<dbReference type="EMBL" id="JAMZFV010000007">
    <property type="protein sequence ID" value="MCP1109926.1"/>
    <property type="molecule type" value="Genomic_DNA"/>
</dbReference>
<organism evidence="1 2">
    <name type="scientific">Ohessyouella blattaphilus</name>
    <dbReference type="NCBI Taxonomy" id="2949333"/>
    <lineage>
        <taxon>Bacteria</taxon>
        <taxon>Bacillati</taxon>
        <taxon>Bacillota</taxon>
        <taxon>Clostridia</taxon>
        <taxon>Lachnospirales</taxon>
        <taxon>Lachnospiraceae</taxon>
        <taxon>Ohessyouella</taxon>
    </lineage>
</organism>
<dbReference type="Proteomes" id="UP001523565">
    <property type="component" value="Unassembled WGS sequence"/>
</dbReference>
<evidence type="ECO:0000313" key="1">
    <source>
        <dbReference type="EMBL" id="MCP1109926.1"/>
    </source>
</evidence>
<dbReference type="RefSeq" id="WP_262068807.1">
    <property type="nucleotide sequence ID" value="NZ_JAMXOC010000007.1"/>
</dbReference>
<accession>A0ABT1EHB9</accession>
<keyword evidence="2" id="KW-1185">Reference proteome</keyword>
<name>A0ABT1EHB9_9FIRM</name>
<sequence length="290" mass="33782">MKFETFIIQVQGDLQERLQNQDVLLKEVEKNNNQRKTGLLISDKESNISPIFYLEEFYEDYQNGEEIESIVTTLVTNYEEQKHLDIAKMELLKDYQQARKHLLVKLVNKELNKEILKSMPYFEYLDLVLIFSVVVHAKKGKTGTVLVSNSQLEEWQIDKETLREDALTCARERMPLEFLGMSEVLFQMCGVREEVEEEVMYVLSNTSRSYGASVILYPECLKMVAEHLNDDYYLLPSSIHEVIIVPKEKAVTEEELSNMVKEVNATQLDPEDILSDHAYFYSRSLQALQM</sequence>
<comment type="caution">
    <text evidence="1">The sequence shown here is derived from an EMBL/GenBank/DDBJ whole genome shotgun (WGS) entry which is preliminary data.</text>
</comment>
<gene>
    <name evidence="1" type="ORF">NK118_06655</name>
</gene>
<dbReference type="Pfam" id="PF18941">
    <property type="entry name" value="DUF5688"/>
    <property type="match status" value="1"/>
</dbReference>